<protein>
    <submittedName>
        <fullName evidence="2">Uncharacterized protein</fullName>
    </submittedName>
</protein>
<proteinExistence type="predicted"/>
<evidence type="ECO:0000256" key="1">
    <source>
        <dbReference type="SAM" id="Phobius"/>
    </source>
</evidence>
<feature type="transmembrane region" description="Helical" evidence="1">
    <location>
        <begin position="6"/>
        <end position="23"/>
    </location>
</feature>
<name>A0ABX4GHX5_9PSED</name>
<reference evidence="2 3" key="1">
    <citation type="submission" date="2017-08" db="EMBL/GenBank/DDBJ databases">
        <title>Genomic and metabolic characterisation of spoilage-associated Pseudomonas species.</title>
        <authorList>
            <person name="Stanborough T."/>
            <person name="Fegan N."/>
            <person name="Powell S.M."/>
            <person name="Singh T."/>
            <person name="Tamplin M.L."/>
            <person name="Chandry P.S."/>
        </authorList>
    </citation>
    <scope>NUCLEOTIDE SEQUENCE [LARGE SCALE GENOMIC DNA]</scope>
    <source>
        <strain evidence="2 3">L1814</strain>
    </source>
</reference>
<keyword evidence="1" id="KW-1133">Transmembrane helix</keyword>
<keyword evidence="1" id="KW-0812">Transmembrane</keyword>
<keyword evidence="1" id="KW-0472">Membrane</keyword>
<evidence type="ECO:0000313" key="2">
    <source>
        <dbReference type="EMBL" id="OZY53612.1"/>
    </source>
</evidence>
<feature type="transmembrane region" description="Helical" evidence="1">
    <location>
        <begin position="35"/>
        <end position="60"/>
    </location>
</feature>
<dbReference type="EMBL" id="NQKG01000022">
    <property type="protein sequence ID" value="OZY53612.1"/>
    <property type="molecule type" value="Genomic_DNA"/>
</dbReference>
<dbReference type="Proteomes" id="UP000216897">
    <property type="component" value="Unassembled WGS sequence"/>
</dbReference>
<sequence>MIQFLIWFAAFSIPLMLLAWIAEVMQKKPGPLAKLVTKICFGLILAIFAFIFLVMLWWMVTGQIDTSIAGDPRRR</sequence>
<accession>A0ABX4GHX5</accession>
<evidence type="ECO:0000313" key="3">
    <source>
        <dbReference type="Proteomes" id="UP000216897"/>
    </source>
</evidence>
<organism evidence="2 3">
    <name type="scientific">Pseudomonas lundensis</name>
    <dbReference type="NCBI Taxonomy" id="86185"/>
    <lineage>
        <taxon>Bacteria</taxon>
        <taxon>Pseudomonadati</taxon>
        <taxon>Pseudomonadota</taxon>
        <taxon>Gammaproteobacteria</taxon>
        <taxon>Pseudomonadales</taxon>
        <taxon>Pseudomonadaceae</taxon>
        <taxon>Pseudomonas</taxon>
    </lineage>
</organism>
<keyword evidence="3" id="KW-1185">Reference proteome</keyword>
<gene>
    <name evidence="2" type="ORF">CJF38_18875</name>
</gene>
<comment type="caution">
    <text evidence="2">The sequence shown here is derived from an EMBL/GenBank/DDBJ whole genome shotgun (WGS) entry which is preliminary data.</text>
</comment>